<dbReference type="Proteomes" id="UP000197468">
    <property type="component" value="Unassembled WGS sequence"/>
</dbReference>
<comment type="caution">
    <text evidence="1">The sequence shown here is derived from an EMBL/GenBank/DDBJ whole genome shotgun (WGS) entry which is preliminary data.</text>
</comment>
<keyword evidence="2" id="KW-1185">Reference proteome</keyword>
<dbReference type="OrthoDB" id="9153759at2"/>
<dbReference type="AlphaFoldDB" id="A0A246JHJ8"/>
<reference evidence="1 2" key="1">
    <citation type="journal article" date="2008" name="Int. J. Syst. Evol. Microbiol.">
        <title>Description of Roseateles aquatilis sp. nov. and Roseateles terrae sp. nov., in the class Betaproteobacteria, and emended description of the genus Roseateles.</title>
        <authorList>
            <person name="Gomila M."/>
            <person name="Bowien B."/>
            <person name="Falsen E."/>
            <person name="Moore E.R."/>
            <person name="Lalucat J."/>
        </authorList>
    </citation>
    <scope>NUCLEOTIDE SEQUENCE [LARGE SCALE GENOMIC DNA]</scope>
    <source>
        <strain evidence="1 2">CCUG 48205</strain>
    </source>
</reference>
<sequence length="84" mass="9349">MTNNTDNTDTVGAVEGHNGRWFVREVVGEGPYRARFKVIAAHPVAGGEPVLDGYWHELERVFDSWNYAADAALEAAQRAIDFRS</sequence>
<dbReference type="RefSeq" id="WP_088383795.1">
    <property type="nucleotide sequence ID" value="NZ_NIOF01000002.1"/>
</dbReference>
<proteinExistence type="predicted"/>
<organism evidence="1 2">
    <name type="scientific">Roseateles aquatilis</name>
    <dbReference type="NCBI Taxonomy" id="431061"/>
    <lineage>
        <taxon>Bacteria</taxon>
        <taxon>Pseudomonadati</taxon>
        <taxon>Pseudomonadota</taxon>
        <taxon>Betaproteobacteria</taxon>
        <taxon>Burkholderiales</taxon>
        <taxon>Sphaerotilaceae</taxon>
        <taxon>Roseateles</taxon>
    </lineage>
</organism>
<dbReference type="EMBL" id="NIOF01000002">
    <property type="protein sequence ID" value="OWQ91993.1"/>
    <property type="molecule type" value="Genomic_DNA"/>
</dbReference>
<accession>A0A246JHJ8</accession>
<evidence type="ECO:0000313" key="2">
    <source>
        <dbReference type="Proteomes" id="UP000197468"/>
    </source>
</evidence>
<protein>
    <submittedName>
        <fullName evidence="1">Uncharacterized protein</fullName>
    </submittedName>
</protein>
<evidence type="ECO:0000313" key="1">
    <source>
        <dbReference type="EMBL" id="OWQ91993.1"/>
    </source>
</evidence>
<name>A0A246JHJ8_9BURK</name>
<gene>
    <name evidence="1" type="ORF">CDN99_06435</name>
</gene>